<evidence type="ECO:0000313" key="4">
    <source>
        <dbReference type="Proteomes" id="UP001162029"/>
    </source>
</evidence>
<evidence type="ECO:0000256" key="2">
    <source>
        <dbReference type="SAM" id="SignalP"/>
    </source>
</evidence>
<evidence type="ECO:0000256" key="1">
    <source>
        <dbReference type="SAM" id="MobiDB-lite"/>
    </source>
</evidence>
<protein>
    <submittedName>
        <fullName evidence="3">Uncharacterized protein</fullName>
    </submittedName>
</protein>
<keyword evidence="4" id="KW-1185">Reference proteome</keyword>
<keyword evidence="2" id="KW-0732">Signal</keyword>
<feature type="compositionally biased region" description="Basic and acidic residues" evidence="1">
    <location>
        <begin position="258"/>
        <end position="268"/>
    </location>
</feature>
<dbReference type="EMBL" id="CANTFM010001831">
    <property type="protein sequence ID" value="CAI5743123.1"/>
    <property type="molecule type" value="Genomic_DNA"/>
</dbReference>
<gene>
    <name evidence="3" type="ORF">PDE001_LOCUS8569</name>
</gene>
<feature type="chain" id="PRO_5043852503" evidence="2">
    <location>
        <begin position="20"/>
        <end position="277"/>
    </location>
</feature>
<dbReference type="AlphaFoldDB" id="A0AAV0V3K6"/>
<sequence>MASYPSILLALSLVLSALAINVTQATYEAFAASSSSECCSKCIGKTSPVPYNYDPLIFDQCKVIKPAGVCCFECGNLGEPTYGDTVSYGADGVTAVVKAGTFISFTWNGVANVTYVSLKTGQKKTVTPTVSDAAAMKKSDTFLICAKSLGTIYFRGWGTDTCTEASPEHSVTIEKGDSSSTTCDASFVGATAPSSLDDTSSGSSSVAADATVKNCNFSNELLAHSSRLLSIWTDVATPKVTPDSNYHVTECPASKYDQQGDRTSETSKKPANYVLNL</sequence>
<reference evidence="3" key="1">
    <citation type="submission" date="2022-12" db="EMBL/GenBank/DDBJ databases">
        <authorList>
            <person name="Webb A."/>
        </authorList>
    </citation>
    <scope>NUCLEOTIDE SEQUENCE</scope>
    <source>
        <strain evidence="3">Pd1</strain>
    </source>
</reference>
<feature type="region of interest" description="Disordered" evidence="1">
    <location>
        <begin position="251"/>
        <end position="272"/>
    </location>
</feature>
<comment type="caution">
    <text evidence="3">The sequence shown here is derived from an EMBL/GenBank/DDBJ whole genome shotgun (WGS) entry which is preliminary data.</text>
</comment>
<dbReference type="Proteomes" id="UP001162029">
    <property type="component" value="Unassembled WGS sequence"/>
</dbReference>
<feature type="signal peptide" evidence="2">
    <location>
        <begin position="1"/>
        <end position="19"/>
    </location>
</feature>
<accession>A0AAV0V3K6</accession>
<evidence type="ECO:0000313" key="3">
    <source>
        <dbReference type="EMBL" id="CAI5743123.1"/>
    </source>
</evidence>
<proteinExistence type="predicted"/>
<organism evidence="3 4">
    <name type="scientific">Peronospora destructor</name>
    <dbReference type="NCBI Taxonomy" id="86335"/>
    <lineage>
        <taxon>Eukaryota</taxon>
        <taxon>Sar</taxon>
        <taxon>Stramenopiles</taxon>
        <taxon>Oomycota</taxon>
        <taxon>Peronosporomycetes</taxon>
        <taxon>Peronosporales</taxon>
        <taxon>Peronosporaceae</taxon>
        <taxon>Peronospora</taxon>
    </lineage>
</organism>
<name>A0AAV0V3K6_9STRA</name>